<organism evidence="6 7">
    <name type="scientific">Leptospira borgpetersenii serovar Javanica str. UI 09931</name>
    <dbReference type="NCBI Taxonomy" id="1049767"/>
    <lineage>
        <taxon>Bacteria</taxon>
        <taxon>Pseudomonadati</taxon>
        <taxon>Spirochaetota</taxon>
        <taxon>Spirochaetia</taxon>
        <taxon>Leptospirales</taxon>
        <taxon>Leptospiraceae</taxon>
        <taxon>Leptospira</taxon>
    </lineage>
</organism>
<dbReference type="FunFam" id="3.20.20.70:FF:000211">
    <property type="entry name" value="Nitronate monooxygenase"/>
    <property type="match status" value="1"/>
</dbReference>
<comment type="similarity">
    <text evidence="1">Belongs to the nitronate monooxygenase family. NMO class I subfamily.</text>
</comment>
<name>A0AAV3J7X1_LEPBO</name>
<evidence type="ECO:0000313" key="6">
    <source>
        <dbReference type="EMBL" id="EPG56621.1"/>
    </source>
</evidence>
<protein>
    <submittedName>
        <fullName evidence="6">Nitronate monooxygenase</fullName>
    </submittedName>
</protein>
<dbReference type="GO" id="GO:0018580">
    <property type="term" value="F:nitronate monooxygenase activity"/>
    <property type="evidence" value="ECO:0007669"/>
    <property type="project" value="InterPro"/>
</dbReference>
<accession>A0AAV3J7X1</accession>
<dbReference type="PANTHER" id="PTHR42747">
    <property type="entry name" value="NITRONATE MONOOXYGENASE-RELATED"/>
    <property type="match status" value="1"/>
</dbReference>
<dbReference type="Pfam" id="PF03060">
    <property type="entry name" value="NMO"/>
    <property type="match status" value="2"/>
</dbReference>
<proteinExistence type="inferred from homology"/>
<keyword evidence="3" id="KW-0288">FMN</keyword>
<dbReference type="AlphaFoldDB" id="A0AAV3J7X1"/>
<comment type="caution">
    <text evidence="6">The sequence shown here is derived from an EMBL/GenBank/DDBJ whole genome shotgun (WGS) entry which is preliminary data.</text>
</comment>
<evidence type="ECO:0000256" key="5">
    <source>
        <dbReference type="ARBA" id="ARBA00023033"/>
    </source>
</evidence>
<keyword evidence="5 6" id="KW-0503">Monooxygenase</keyword>
<evidence type="ECO:0000256" key="1">
    <source>
        <dbReference type="ARBA" id="ARBA00009881"/>
    </source>
</evidence>
<evidence type="ECO:0000313" key="7">
    <source>
        <dbReference type="Proteomes" id="UP000014570"/>
    </source>
</evidence>
<dbReference type="PANTHER" id="PTHR42747:SF4">
    <property type="entry name" value="BLR1330 PROTEIN"/>
    <property type="match status" value="1"/>
</dbReference>
<evidence type="ECO:0000256" key="3">
    <source>
        <dbReference type="ARBA" id="ARBA00022643"/>
    </source>
</evidence>
<dbReference type="InterPro" id="IPR004136">
    <property type="entry name" value="NMO"/>
</dbReference>
<keyword evidence="4" id="KW-0560">Oxidoreductase</keyword>
<dbReference type="EMBL" id="AHNP02000013">
    <property type="protein sequence ID" value="EPG56621.1"/>
    <property type="molecule type" value="Genomic_DNA"/>
</dbReference>
<dbReference type="CDD" id="cd04730">
    <property type="entry name" value="NPD_like"/>
    <property type="match status" value="1"/>
</dbReference>
<dbReference type="Gene3D" id="3.20.20.70">
    <property type="entry name" value="Aldolase class I"/>
    <property type="match status" value="1"/>
</dbReference>
<gene>
    <name evidence="6" type="ORF">LEP1GSC103_1288</name>
</gene>
<reference evidence="6 7" key="1">
    <citation type="submission" date="2013-04" db="EMBL/GenBank/DDBJ databases">
        <authorList>
            <person name="Harkins D.M."/>
            <person name="Durkin A.S."/>
            <person name="Brinkac L.M."/>
            <person name="Haft D.H."/>
            <person name="Selengut J.D."/>
            <person name="Sanka R."/>
            <person name="DePew J."/>
            <person name="Purushe J."/>
            <person name="Chanthongthip A."/>
            <person name="Lattana O."/>
            <person name="Phetsouvanh R."/>
            <person name="Newton P.N."/>
            <person name="Vinetz J.M."/>
            <person name="Sutton G.G."/>
            <person name="Nierman W.C."/>
            <person name="Fouts D.E."/>
        </authorList>
    </citation>
    <scope>NUCLEOTIDE SEQUENCE [LARGE SCALE GENOMIC DNA]</scope>
    <source>
        <strain evidence="6 7">UI 09931</strain>
    </source>
</reference>
<evidence type="ECO:0000256" key="4">
    <source>
        <dbReference type="ARBA" id="ARBA00023002"/>
    </source>
</evidence>
<dbReference type="InterPro" id="IPR013785">
    <property type="entry name" value="Aldolase_TIM"/>
</dbReference>
<sequence length="326" mass="35202">MNAFLLGRKILLVQNDGNSKSFQMKLNTKITEMLGIDLPIIGAPMFLVSYPDLVVAVSEAGGIGCFPSLNYRSPEQLKEGLQEIRSKTKKPIGVNLILHKSHNPNWSKQLEVILDAKVELLITSLGSPRTVVNEAKSIGSKVFCDVTTLKHANIVAKAGADVLIAVAQGAGGHAGNISPFSLYPYLKKETGLPLIAAGAISNGAQMLAAFALGADAVYVGTRLIATPEAMASEEYKKMLIESGPEEIVYTERISGIPANWLKKSVEKAGDLSHSGGSQNLDQEYKRWKDIWSAGHGVAQIEDLIPAKELILGMAKEYQDILNRLPR</sequence>
<dbReference type="SUPFAM" id="SSF51412">
    <property type="entry name" value="Inosine monophosphate dehydrogenase (IMPDH)"/>
    <property type="match status" value="1"/>
</dbReference>
<evidence type="ECO:0000256" key="2">
    <source>
        <dbReference type="ARBA" id="ARBA00022630"/>
    </source>
</evidence>
<keyword evidence="2" id="KW-0285">Flavoprotein</keyword>
<dbReference type="Proteomes" id="UP000014570">
    <property type="component" value="Unassembled WGS sequence"/>
</dbReference>